<keyword evidence="5" id="KW-0249">Electron transport</keyword>
<dbReference type="PANTHER" id="PTHR22888:SF9">
    <property type="entry name" value="CYTOCHROME C OXIDASE SUBUNIT 2"/>
    <property type="match status" value="1"/>
</dbReference>
<dbReference type="GO" id="GO:0004129">
    <property type="term" value="F:cytochrome-c oxidase activity"/>
    <property type="evidence" value="ECO:0007669"/>
    <property type="project" value="UniProtKB-EC"/>
</dbReference>
<dbReference type="AlphaFoldDB" id="A0A433J1Z5"/>
<evidence type="ECO:0000256" key="6">
    <source>
        <dbReference type="ARBA" id="ARBA00023008"/>
    </source>
</evidence>
<evidence type="ECO:0000256" key="3">
    <source>
        <dbReference type="ARBA" id="ARBA00022448"/>
    </source>
</evidence>
<dbReference type="InterPro" id="IPR002429">
    <property type="entry name" value="CcO_II-like_C"/>
</dbReference>
<evidence type="ECO:0000256" key="5">
    <source>
        <dbReference type="ARBA" id="ARBA00022982"/>
    </source>
</evidence>
<gene>
    <name evidence="11" type="ORF">EJ913_25565</name>
</gene>
<dbReference type="SUPFAM" id="SSF49503">
    <property type="entry name" value="Cupredoxins"/>
    <property type="match status" value="1"/>
</dbReference>
<dbReference type="GO" id="GO:0016020">
    <property type="term" value="C:membrane"/>
    <property type="evidence" value="ECO:0007669"/>
    <property type="project" value="UniProtKB-SubCell"/>
</dbReference>
<dbReference type="Proteomes" id="UP000280346">
    <property type="component" value="Unassembled WGS sequence"/>
</dbReference>
<evidence type="ECO:0000256" key="8">
    <source>
        <dbReference type="ARBA" id="ARBA00047816"/>
    </source>
</evidence>
<evidence type="ECO:0000256" key="1">
    <source>
        <dbReference type="ARBA" id="ARBA00004370"/>
    </source>
</evidence>
<comment type="similarity">
    <text evidence="2">Belongs to the cytochrome c oxidase subunit 2 family.</text>
</comment>
<feature type="transmembrane region" description="Helical" evidence="9">
    <location>
        <begin position="120"/>
        <end position="143"/>
    </location>
</feature>
<evidence type="ECO:0000256" key="4">
    <source>
        <dbReference type="ARBA" id="ARBA00022723"/>
    </source>
</evidence>
<dbReference type="PROSITE" id="PS50857">
    <property type="entry name" value="COX2_CUA"/>
    <property type="match status" value="1"/>
</dbReference>
<evidence type="ECO:0000256" key="2">
    <source>
        <dbReference type="ARBA" id="ARBA00007866"/>
    </source>
</evidence>
<dbReference type="GO" id="GO:0042773">
    <property type="term" value="P:ATP synthesis coupled electron transport"/>
    <property type="evidence" value="ECO:0007669"/>
    <property type="project" value="TreeGrafter"/>
</dbReference>
<keyword evidence="9" id="KW-0812">Transmembrane</keyword>
<comment type="catalytic activity">
    <reaction evidence="8">
        <text>4 Fe(II)-[cytochrome c] + O2 + 8 H(+)(in) = 4 Fe(III)-[cytochrome c] + 2 H2O + 4 H(+)(out)</text>
        <dbReference type="Rhea" id="RHEA:11436"/>
        <dbReference type="Rhea" id="RHEA-COMP:10350"/>
        <dbReference type="Rhea" id="RHEA-COMP:14399"/>
        <dbReference type="ChEBI" id="CHEBI:15377"/>
        <dbReference type="ChEBI" id="CHEBI:15378"/>
        <dbReference type="ChEBI" id="CHEBI:15379"/>
        <dbReference type="ChEBI" id="CHEBI:29033"/>
        <dbReference type="ChEBI" id="CHEBI:29034"/>
        <dbReference type="EC" id="7.1.1.9"/>
    </reaction>
</comment>
<dbReference type="GO" id="GO:0005507">
    <property type="term" value="F:copper ion binding"/>
    <property type="evidence" value="ECO:0007669"/>
    <property type="project" value="InterPro"/>
</dbReference>
<dbReference type="InterPro" id="IPR008972">
    <property type="entry name" value="Cupredoxin"/>
</dbReference>
<keyword evidence="7 9" id="KW-0472">Membrane</keyword>
<dbReference type="Gene3D" id="2.60.40.420">
    <property type="entry name" value="Cupredoxins - blue copper proteins"/>
    <property type="match status" value="1"/>
</dbReference>
<evidence type="ECO:0000256" key="9">
    <source>
        <dbReference type="SAM" id="Phobius"/>
    </source>
</evidence>
<sequence>MAGHRDHRGGVLLLDLDDDRVVGVVGFVLGVAHEGTPVFPITRRAGGLFRKALPFSALPALAGCGGDLSALDPAGPFAESIARLWWAMLLGAIPLFALVVGLFLLTVLRPGFGRRLSAKGWIVAGGLALPLPVLTALLGYALFQGEYRLGRPGSEALRVEARARMGQWSFAYPDTPGAPVTVGVLHLPAGRLVEITVTSEDVIHSFWVPRLGGKIDAIPGHETRLRLLAEAPGTFGGVCAEYCGVSHTDMRFTVRAHEAGRYAAELAKAETGAE</sequence>
<evidence type="ECO:0000259" key="10">
    <source>
        <dbReference type="PROSITE" id="PS50857"/>
    </source>
</evidence>
<dbReference type="EMBL" id="RZIJ01000027">
    <property type="protein sequence ID" value="RUQ65118.1"/>
    <property type="molecule type" value="Genomic_DNA"/>
</dbReference>
<dbReference type="Pfam" id="PF00116">
    <property type="entry name" value="COX2"/>
    <property type="match status" value="1"/>
</dbReference>
<keyword evidence="6" id="KW-0186">Copper</keyword>
<proteinExistence type="inferred from homology"/>
<dbReference type="OrthoDB" id="9781261at2"/>
<reference evidence="11 12" key="1">
    <citation type="submission" date="2018-12" db="EMBL/GenBank/DDBJ databases">
        <authorList>
            <person name="Yang Y."/>
        </authorList>
    </citation>
    <scope>NUCLEOTIDE SEQUENCE [LARGE SCALE GENOMIC DNA]</scope>
    <source>
        <strain evidence="11 12">GSF71</strain>
    </source>
</reference>
<protein>
    <submittedName>
        <fullName evidence="11">Cytochrome c oxidase subunit II</fullName>
    </submittedName>
</protein>
<accession>A0A433J1Z5</accession>
<dbReference type="InterPro" id="IPR001505">
    <property type="entry name" value="Copper_CuA"/>
</dbReference>
<dbReference type="PROSITE" id="PS00078">
    <property type="entry name" value="COX2"/>
    <property type="match status" value="1"/>
</dbReference>
<keyword evidence="9" id="KW-1133">Transmembrane helix</keyword>
<keyword evidence="4" id="KW-0479">Metal-binding</keyword>
<evidence type="ECO:0000313" key="12">
    <source>
        <dbReference type="Proteomes" id="UP000280346"/>
    </source>
</evidence>
<keyword evidence="3" id="KW-0813">Transport</keyword>
<name>A0A433J1Z5_9PROT</name>
<evidence type="ECO:0000256" key="7">
    <source>
        <dbReference type="ARBA" id="ARBA00023136"/>
    </source>
</evidence>
<comment type="caution">
    <text evidence="11">The sequence shown here is derived from an EMBL/GenBank/DDBJ whole genome shotgun (WGS) entry which is preliminary data.</text>
</comment>
<dbReference type="PANTHER" id="PTHR22888">
    <property type="entry name" value="CYTOCHROME C OXIDASE, SUBUNIT II"/>
    <property type="match status" value="1"/>
</dbReference>
<keyword evidence="12" id="KW-1185">Reference proteome</keyword>
<dbReference type="InterPro" id="IPR045187">
    <property type="entry name" value="CcO_II"/>
</dbReference>
<feature type="domain" description="Cytochrome oxidase subunit II copper A binding" evidence="10">
    <location>
        <begin position="154"/>
        <end position="268"/>
    </location>
</feature>
<feature type="transmembrane region" description="Helical" evidence="9">
    <location>
        <begin position="84"/>
        <end position="108"/>
    </location>
</feature>
<evidence type="ECO:0000313" key="11">
    <source>
        <dbReference type="EMBL" id="RUQ65118.1"/>
    </source>
</evidence>
<comment type="subcellular location">
    <subcellularLocation>
        <location evidence="1">Membrane</location>
    </subcellularLocation>
</comment>
<organism evidence="11 12">
    <name type="scientific">Azospirillum doebereinerae</name>
    <dbReference type="NCBI Taxonomy" id="92933"/>
    <lineage>
        <taxon>Bacteria</taxon>
        <taxon>Pseudomonadati</taxon>
        <taxon>Pseudomonadota</taxon>
        <taxon>Alphaproteobacteria</taxon>
        <taxon>Rhodospirillales</taxon>
        <taxon>Azospirillaceae</taxon>
        <taxon>Azospirillum</taxon>
    </lineage>
</organism>